<name>C3NKH4_SACI1</name>
<protein>
    <submittedName>
        <fullName evidence="1">Uncharacterized protein</fullName>
    </submittedName>
</protein>
<accession>C3NKH4</accession>
<dbReference type="KEGG" id="sin:YN1551_3250"/>
<sequence length="42" mass="4752">MRRSAYPVAPRFKSPLKGIKIADKGFSPSPTQLIAMERGYWV</sequence>
<dbReference type="AlphaFoldDB" id="C3NKH4"/>
<evidence type="ECO:0000313" key="1">
    <source>
        <dbReference type="EMBL" id="ACP47454.1"/>
    </source>
</evidence>
<evidence type="ECO:0000313" key="2">
    <source>
        <dbReference type="Proteomes" id="UP000006818"/>
    </source>
</evidence>
<organism evidence="1 2">
    <name type="scientific">Saccharolobus islandicus (strain Y.N.15.51 / Yellowstone #2)</name>
    <name type="common">Sulfolobus islandicus</name>
    <dbReference type="NCBI Taxonomy" id="419942"/>
    <lineage>
        <taxon>Archaea</taxon>
        <taxon>Thermoproteota</taxon>
        <taxon>Thermoprotei</taxon>
        <taxon>Sulfolobales</taxon>
        <taxon>Sulfolobaceae</taxon>
        <taxon>Saccharolobus</taxon>
    </lineage>
</organism>
<proteinExistence type="predicted"/>
<dbReference type="EMBL" id="CP001404">
    <property type="protein sequence ID" value="ACP47454.1"/>
    <property type="molecule type" value="Genomic_DNA"/>
</dbReference>
<dbReference type="Proteomes" id="UP000006818">
    <property type="component" value="Chromosome"/>
</dbReference>
<reference evidence="1 2" key="1">
    <citation type="journal article" date="2009" name="Proc. Natl. Acad. Sci. U.S.A.">
        <title>Biogeography of the Sulfolobus islandicus pan-genome.</title>
        <authorList>
            <person name="Reno M.L."/>
            <person name="Held N.L."/>
            <person name="Fields C.J."/>
            <person name="Burke P.V."/>
            <person name="Whitaker R.J."/>
        </authorList>
    </citation>
    <scope>NUCLEOTIDE SEQUENCE [LARGE SCALE GENOMIC DNA]</scope>
    <source>
        <strain evidence="2">Y.N.15.51 / Yellowstone #2</strain>
    </source>
</reference>
<gene>
    <name evidence="1" type="ordered locus">YN1551_3250</name>
</gene>
<dbReference type="HOGENOM" id="CLU_3245525_0_0_2"/>